<evidence type="ECO:0000313" key="2">
    <source>
        <dbReference type="EMBL" id="EHA52201.1"/>
    </source>
</evidence>
<dbReference type="OrthoDB" id="5332316at2759"/>
<feature type="region of interest" description="Disordered" evidence="1">
    <location>
        <begin position="220"/>
        <end position="248"/>
    </location>
</feature>
<sequence length="470" mass="52614">MHNGGAHRTEKIHPSRWGFTCFVSYKPWLLHLMLGTFFNASRFCRRQTAHMVLGRLKLPPTIARRLFSVRPYSTSTYSNSAADSNLSQRDLRPKPPLTEAIDAEWRQLLQDLKDNQLLAQGDESEPQSTEPQSPWLLRLTGTSANLQPSDFYRLAPQSDHVHYWTTQGSLAAVTQARHPSTQEGLDHYLLYFESEAGALRYRDEALRLHKLSKELKAVLAHPPLPRKEQRKRAKAKAKRKSKLAGDALEELESIMEQDKGNAEATGGQQPALAMPWGALKPRSQAPPQPAAKPKPHPRDFAAETRAFTLAPPDAELDLYGPFRPDPKDKPPCVARSAQVLLVVSGGSGNGFSRSALGRLIAADGERRNLRWRLRGGASVLPLRIDMSPAARAARKESGVDNSGDTLRQAVELTQAVEASNETDNDALYMRYILSFEDSTEAKRFAREWHTRKLVFNNGEIVFFVKTTALW</sequence>
<dbReference type="InParanoid" id="G4N5K8"/>
<organism evidence="2 3">
    <name type="scientific">Pyricularia oryzae (strain 70-15 / ATCC MYA-4617 / FGSC 8958)</name>
    <name type="common">Rice blast fungus</name>
    <name type="synonym">Magnaporthe oryzae</name>
    <dbReference type="NCBI Taxonomy" id="242507"/>
    <lineage>
        <taxon>Eukaryota</taxon>
        <taxon>Fungi</taxon>
        <taxon>Dikarya</taxon>
        <taxon>Ascomycota</taxon>
        <taxon>Pezizomycotina</taxon>
        <taxon>Sordariomycetes</taxon>
        <taxon>Sordariomycetidae</taxon>
        <taxon>Magnaporthales</taxon>
        <taxon>Pyriculariaceae</taxon>
        <taxon>Pyricularia</taxon>
    </lineage>
</organism>
<dbReference type="GeneID" id="2684262"/>
<dbReference type="KEGG" id="mgr:MGG_06136"/>
<feature type="region of interest" description="Disordered" evidence="1">
    <location>
        <begin position="278"/>
        <end position="298"/>
    </location>
</feature>
<dbReference type="AlphaFoldDB" id="G4N5K8"/>
<keyword evidence="3" id="KW-1185">Reference proteome</keyword>
<gene>
    <name evidence="2" type="ORF">MGG_06136</name>
</gene>
<reference evidence="2 3" key="1">
    <citation type="journal article" date="2005" name="Nature">
        <title>The genome sequence of the rice blast fungus Magnaporthe grisea.</title>
        <authorList>
            <person name="Dean R.A."/>
            <person name="Talbot N.J."/>
            <person name="Ebbole D.J."/>
            <person name="Farman M.L."/>
            <person name="Mitchell T.K."/>
            <person name="Orbach M.J."/>
            <person name="Thon M."/>
            <person name="Kulkarni R."/>
            <person name="Xu J.R."/>
            <person name="Pan H."/>
            <person name="Read N.D."/>
            <person name="Lee Y.H."/>
            <person name="Carbone I."/>
            <person name="Brown D."/>
            <person name="Oh Y.Y."/>
            <person name="Donofrio N."/>
            <person name="Jeong J.S."/>
            <person name="Soanes D.M."/>
            <person name="Djonovic S."/>
            <person name="Kolomiets E."/>
            <person name="Rehmeyer C."/>
            <person name="Li W."/>
            <person name="Harding M."/>
            <person name="Kim S."/>
            <person name="Lebrun M.H."/>
            <person name="Bohnert H."/>
            <person name="Coughlan S."/>
            <person name="Butler J."/>
            <person name="Calvo S."/>
            <person name="Ma L.J."/>
            <person name="Nicol R."/>
            <person name="Purcell S."/>
            <person name="Nusbaum C."/>
            <person name="Galagan J.E."/>
            <person name="Birren B.W."/>
        </authorList>
    </citation>
    <scope>NUCLEOTIDE SEQUENCE [LARGE SCALE GENOMIC DNA]</scope>
    <source>
        <strain evidence="3">70-15 / ATCC MYA-4617 / FGSC 8958</strain>
    </source>
</reference>
<feature type="compositionally biased region" description="Polar residues" evidence="1">
    <location>
        <begin position="74"/>
        <end position="88"/>
    </location>
</feature>
<feature type="region of interest" description="Disordered" evidence="1">
    <location>
        <begin position="74"/>
        <end position="94"/>
    </location>
</feature>
<evidence type="ECO:0000313" key="3">
    <source>
        <dbReference type="Proteomes" id="UP000009058"/>
    </source>
</evidence>
<dbReference type="eggNOG" id="ENOG502SPB4">
    <property type="taxonomic scope" value="Eukaryota"/>
</dbReference>
<dbReference type="VEuPathDB" id="FungiDB:MGG_06136"/>
<dbReference type="EMBL" id="CM001233">
    <property type="protein sequence ID" value="EHA52201.1"/>
    <property type="molecule type" value="Genomic_DNA"/>
</dbReference>
<evidence type="ECO:0000256" key="1">
    <source>
        <dbReference type="SAM" id="MobiDB-lite"/>
    </source>
</evidence>
<reference key="2">
    <citation type="submission" date="2011-05" db="EMBL/GenBank/DDBJ databases">
        <title>The Genome Sequence of Magnaporthe oryzae 70-15.</title>
        <authorList>
            <consortium name="The Broad Institute Genome Sequencing Platform"/>
            <person name="Ma L.-J."/>
            <person name="Dead R."/>
            <person name="Young S.K."/>
            <person name="Zeng Q."/>
            <person name="Gargeya S."/>
            <person name="Fitzgerald M."/>
            <person name="Haas B."/>
            <person name="Abouelleil A."/>
            <person name="Alvarado L."/>
            <person name="Arachchi H.M."/>
            <person name="Berlin A."/>
            <person name="Brown A."/>
            <person name="Chapman S.B."/>
            <person name="Chen Z."/>
            <person name="Dunbar C."/>
            <person name="Freedman E."/>
            <person name="Gearin G."/>
            <person name="Gellesch M."/>
            <person name="Goldberg J."/>
            <person name="Griggs A."/>
            <person name="Gujja S."/>
            <person name="Heiman D."/>
            <person name="Howarth C."/>
            <person name="Larson L."/>
            <person name="Lui A."/>
            <person name="MacDonald P.J.P."/>
            <person name="Mehta T."/>
            <person name="Montmayeur A."/>
            <person name="Murphy C."/>
            <person name="Neiman D."/>
            <person name="Pearson M."/>
            <person name="Priest M."/>
            <person name="Roberts A."/>
            <person name="Saif S."/>
            <person name="Shea T."/>
            <person name="Shenoy N."/>
            <person name="Sisk P."/>
            <person name="Stolte C."/>
            <person name="Sykes S."/>
            <person name="Yandava C."/>
            <person name="Wortman J."/>
            <person name="Nusbaum C."/>
            <person name="Birren B."/>
        </authorList>
    </citation>
    <scope>NUCLEOTIDE SEQUENCE</scope>
    <source>
        <strain>70-15</strain>
    </source>
</reference>
<dbReference type="OMA" id="RDPWTME"/>
<dbReference type="SMR" id="G4N5K8"/>
<proteinExistence type="predicted"/>
<feature type="compositionally biased region" description="Basic residues" evidence="1">
    <location>
        <begin position="228"/>
        <end position="242"/>
    </location>
</feature>
<dbReference type="HOGENOM" id="CLU_581488_0_0_1"/>
<protein>
    <submittedName>
        <fullName evidence="2">Uncharacterized protein</fullName>
    </submittedName>
</protein>
<name>G4N5K8_PYRO7</name>
<dbReference type="RefSeq" id="XP_003712008.1">
    <property type="nucleotide sequence ID" value="XM_003711960.1"/>
</dbReference>
<accession>G4N5K8</accession>
<dbReference type="Proteomes" id="UP000009058">
    <property type="component" value="Chromosome 3"/>
</dbReference>